<keyword evidence="3" id="KW-1185">Reference proteome</keyword>
<feature type="region of interest" description="Disordered" evidence="1">
    <location>
        <begin position="1"/>
        <end position="26"/>
    </location>
</feature>
<dbReference type="GeneID" id="28822721"/>
<protein>
    <submittedName>
        <fullName evidence="2">Uncharacterized protein</fullName>
    </submittedName>
</protein>
<name>A0A194XFX4_MOLSC</name>
<reference evidence="2 3" key="1">
    <citation type="submission" date="2015-10" db="EMBL/GenBank/DDBJ databases">
        <title>Full genome of DAOMC 229536 Phialocephala scopiformis, a fungal endophyte of spruce producing the potent anti-insectan compound rugulosin.</title>
        <authorList>
            <consortium name="DOE Joint Genome Institute"/>
            <person name="Walker A.K."/>
            <person name="Frasz S.L."/>
            <person name="Seifert K.A."/>
            <person name="Miller J.D."/>
            <person name="Mondo S.J."/>
            <person name="Labutti K."/>
            <person name="Lipzen A."/>
            <person name="Dockter R."/>
            <person name="Kennedy M."/>
            <person name="Grigoriev I.V."/>
            <person name="Spatafora J.W."/>
        </authorList>
    </citation>
    <scope>NUCLEOTIDE SEQUENCE [LARGE SCALE GENOMIC DNA]</scope>
    <source>
        <strain evidence="2 3">CBS 120377</strain>
    </source>
</reference>
<proteinExistence type="predicted"/>
<evidence type="ECO:0000313" key="2">
    <source>
        <dbReference type="EMBL" id="KUJ19029.1"/>
    </source>
</evidence>
<dbReference type="InParanoid" id="A0A194XFX4"/>
<evidence type="ECO:0000313" key="3">
    <source>
        <dbReference type="Proteomes" id="UP000070700"/>
    </source>
</evidence>
<feature type="compositionally biased region" description="Basic and acidic residues" evidence="1">
    <location>
        <begin position="1"/>
        <end position="11"/>
    </location>
</feature>
<dbReference type="EMBL" id="KQ947412">
    <property type="protein sequence ID" value="KUJ19029.1"/>
    <property type="molecule type" value="Genomic_DNA"/>
</dbReference>
<dbReference type="Proteomes" id="UP000070700">
    <property type="component" value="Unassembled WGS sequence"/>
</dbReference>
<dbReference type="OrthoDB" id="3588018at2759"/>
<organism evidence="2 3">
    <name type="scientific">Mollisia scopiformis</name>
    <name type="common">Conifer needle endophyte fungus</name>
    <name type="synonym">Phialocephala scopiformis</name>
    <dbReference type="NCBI Taxonomy" id="149040"/>
    <lineage>
        <taxon>Eukaryota</taxon>
        <taxon>Fungi</taxon>
        <taxon>Dikarya</taxon>
        <taxon>Ascomycota</taxon>
        <taxon>Pezizomycotina</taxon>
        <taxon>Leotiomycetes</taxon>
        <taxon>Helotiales</taxon>
        <taxon>Mollisiaceae</taxon>
        <taxon>Mollisia</taxon>
    </lineage>
</organism>
<evidence type="ECO:0000256" key="1">
    <source>
        <dbReference type="SAM" id="MobiDB-lite"/>
    </source>
</evidence>
<sequence length="234" mass="27123">MIFKGLKESFRTRRSRSRPPSALPTFNMERASEGDRFEREERIDRLQETMNVFSRLGHSISSKNIKLPPIPSFKPLNLSNLDIFKSKDDPVSDVPAEIRRKPCPVNPEAFDTATLSPSMTPAEILHHKFRAFDPCAPVTNPLLHMRAREALKRRYESKFTIDFDPPAGITAREYNFMWCDEGELDLKVLQDIVWVRERYAQARKGEPTDEDVIRWYDAERFDVGTESVTEGSFR</sequence>
<dbReference type="AlphaFoldDB" id="A0A194XFX4"/>
<dbReference type="KEGG" id="psco:LY89DRAFT_667711"/>
<gene>
    <name evidence="2" type="ORF">LY89DRAFT_667711</name>
</gene>
<accession>A0A194XFX4</accession>
<dbReference type="RefSeq" id="XP_018073384.1">
    <property type="nucleotide sequence ID" value="XM_018212995.1"/>
</dbReference>